<dbReference type="STRING" id="1267423.SAMN05216290_3148"/>
<reference evidence="2" key="1">
    <citation type="submission" date="2016-10" db="EMBL/GenBank/DDBJ databases">
        <authorList>
            <person name="Varghese N."/>
            <person name="Submissions S."/>
        </authorList>
    </citation>
    <scope>NUCLEOTIDE SEQUENCE [LARGE SCALE GENOMIC DNA]</scope>
    <source>
        <strain evidence="2">CGMCC 1.12402</strain>
    </source>
</reference>
<proteinExistence type="predicted"/>
<dbReference type="RefSeq" id="WP_222843668.1">
    <property type="nucleotide sequence ID" value="NZ_FOIR01000003.1"/>
</dbReference>
<dbReference type="AlphaFoldDB" id="A0A1I0R6D7"/>
<dbReference type="GeneID" id="99987826"/>
<name>A0A1I0R6D7_9BACT</name>
<organism evidence="1 2">
    <name type="scientific">Roseivirga pacifica</name>
    <dbReference type="NCBI Taxonomy" id="1267423"/>
    <lineage>
        <taxon>Bacteria</taxon>
        <taxon>Pseudomonadati</taxon>
        <taxon>Bacteroidota</taxon>
        <taxon>Cytophagia</taxon>
        <taxon>Cytophagales</taxon>
        <taxon>Roseivirgaceae</taxon>
        <taxon>Roseivirga</taxon>
    </lineage>
</organism>
<sequence length="133" mass="15575">MNFRASFCDPFNPEIIELGEIEQNKIMESFEKIPWNDFLDKMKTVNNNEIHYSPSLEVENKENKTGLSVSAIDGTEWYIFFKRPKMVKKWFGLVEKMDDNYLTDVTGQSIDDVRNCLNALINNDLDYLEKHIG</sequence>
<keyword evidence="2" id="KW-1185">Reference proteome</keyword>
<evidence type="ECO:0000313" key="2">
    <source>
        <dbReference type="Proteomes" id="UP000199437"/>
    </source>
</evidence>
<accession>A0A1I0R6D7</accession>
<gene>
    <name evidence="1" type="ORF">SAMN05216290_3148</name>
</gene>
<dbReference type="Proteomes" id="UP000199437">
    <property type="component" value="Unassembled WGS sequence"/>
</dbReference>
<dbReference type="EMBL" id="FOIR01000003">
    <property type="protein sequence ID" value="SEW36151.1"/>
    <property type="molecule type" value="Genomic_DNA"/>
</dbReference>
<evidence type="ECO:0000313" key="1">
    <source>
        <dbReference type="EMBL" id="SEW36151.1"/>
    </source>
</evidence>
<protein>
    <submittedName>
        <fullName evidence="1">Uncharacterized protein</fullName>
    </submittedName>
</protein>